<dbReference type="RefSeq" id="WP_095666921.1">
    <property type="nucleotide sequence ID" value="NZ_NRSS01000004.1"/>
</dbReference>
<sequence>MTSQLTSNASSQQITVFPPDRGIGVLAVYPPYPVGFKPQKDGALGINIHMVQGDRDGLLVYILAYIEMAVGDDIRVFIENTRSPVAQFSVTAAHFDDQGNAKNIPFHISAADMQSRFLPLQIQSKDLWFEVKRFSKNTEESPHIPLLYKYPAPGEADTDGGKPFNQGLKLPVASEGFVDQTVIDDGMFVTVMQYFNQHIGDVVVLAFGSLLLETTVTALGDVMFELTPDQLATLAPTNTLMVRWEVFDVVENASGWSDSLVLPFKPGIVLLAAPIFEQADIDNILHHDQLDGGTAGILVTGVFAANDRIELTLQGVTQGGETVNHTYNRTLSAATRTVDFPVENEKIRNLIGGALHASYQLIRAGKSQFSKPADVTVSGVTQPLGLPLVAPLVDGKLPVDTAEATVQLAEYWPLQTGATVEAHWQTTDKDGVAALYVFRLIVSDPSQPVIFKVPAKYIAPFPDTPLVVQCTVANPGQTRVFSELLQLRISEQAVVPLDPPTLVKPALTPIDALAYPDGVTVRIEYVGAIKDDRARLVEVKPPAGSPAFPLAEFNSNKRVNTVLTQAFLAVRQGRTIEMRWNLNRNGGQAGKSLPLALKIQAIPPQDSRLPTPQIRQGAELDINKLQTSDRLTVTTWPGEANGQRLWLRYDGVTRTGPAEPYNDLVNEPHTGTFGLNRALPLEWLKSLKHDSELKISFWVNLAGEADFATAILFPVRTYLIKSLSLTAPKLLDLPGATLNFDDIADSGARIEVPIYTGMSPGQSVKVELAGAGGHYTTASTNVDTIKPLIFLVPRSTFIANAARTVAITYLVSSSSEQNQPLRSPSLDLNILADTWRDSITDFNGNAGNWALGPASRTARILSDHYENLTYDAGGNSGVMLSQTFQFKAARTYQFSYYVANVSPQPDNVPPVISVSTSSGMPILGAFTVPRTGTFFQQVANFRVPVSGAYTIYMLNHEDRGGYGGARGGNDFILDAIHVRRL</sequence>
<comment type="caution">
    <text evidence="1">The sequence shown here is derived from an EMBL/GenBank/DDBJ whole genome shotgun (WGS) entry which is preliminary data.</text>
</comment>
<evidence type="ECO:0000313" key="2">
    <source>
        <dbReference type="Proteomes" id="UP000217830"/>
    </source>
</evidence>
<reference evidence="1 2" key="1">
    <citation type="submission" date="2017-08" db="EMBL/GenBank/DDBJ databases">
        <title>Draft Genome Sequence of Pseudomonas moraviensis TYU6, isolated from Taxus cuspidata by using PacBio Single-Molecule Real-Time Technology.</title>
        <authorList>
            <person name="Baek K.-H."/>
            <person name="Mishra A.K."/>
        </authorList>
    </citation>
    <scope>NUCLEOTIDE SEQUENCE [LARGE SCALE GENOMIC DNA]</scope>
    <source>
        <strain evidence="1 2">TYU6</strain>
    </source>
</reference>
<name>A0A2A2PG68_9PSED</name>
<proteinExistence type="predicted"/>
<dbReference type="AlphaFoldDB" id="A0A2A2PG68"/>
<gene>
    <name evidence="1" type="ORF">CKQ80_02725</name>
</gene>
<organism evidence="1 2">
    <name type="scientific">Pseudomonas moraviensis</name>
    <dbReference type="NCBI Taxonomy" id="321662"/>
    <lineage>
        <taxon>Bacteria</taxon>
        <taxon>Pseudomonadati</taxon>
        <taxon>Pseudomonadota</taxon>
        <taxon>Gammaproteobacteria</taxon>
        <taxon>Pseudomonadales</taxon>
        <taxon>Pseudomonadaceae</taxon>
        <taxon>Pseudomonas</taxon>
    </lineage>
</organism>
<protein>
    <submittedName>
        <fullName evidence="1">Uncharacterized protein</fullName>
    </submittedName>
</protein>
<accession>A0A2A2PG68</accession>
<evidence type="ECO:0000313" key="1">
    <source>
        <dbReference type="EMBL" id="PAW54241.1"/>
    </source>
</evidence>
<dbReference type="Proteomes" id="UP000217830">
    <property type="component" value="Unassembled WGS sequence"/>
</dbReference>
<dbReference type="EMBL" id="NRST01000001">
    <property type="protein sequence ID" value="PAW54241.1"/>
    <property type="molecule type" value="Genomic_DNA"/>
</dbReference>
<keyword evidence="2" id="KW-1185">Reference proteome</keyword>